<dbReference type="Pfam" id="PF12680">
    <property type="entry name" value="SnoaL_2"/>
    <property type="match status" value="1"/>
</dbReference>
<accession>A0ABV0AGP3</accession>
<proteinExistence type="predicted"/>
<organism evidence="2 3">
    <name type="scientific">Microbispora maris</name>
    <dbReference type="NCBI Taxonomy" id="3144104"/>
    <lineage>
        <taxon>Bacteria</taxon>
        <taxon>Bacillati</taxon>
        <taxon>Actinomycetota</taxon>
        <taxon>Actinomycetes</taxon>
        <taxon>Streptosporangiales</taxon>
        <taxon>Streptosporangiaceae</taxon>
        <taxon>Microbispora</taxon>
    </lineage>
</organism>
<reference evidence="2 3" key="1">
    <citation type="submission" date="2024-05" db="EMBL/GenBank/DDBJ databases">
        <title>Microbispora sp.ZYX-F-249.</title>
        <authorList>
            <person name="Xie H."/>
        </authorList>
    </citation>
    <scope>NUCLEOTIDE SEQUENCE [LARGE SCALE GENOMIC DNA]</scope>
    <source>
        <strain evidence="2 3">ZYX-F-249</strain>
    </source>
</reference>
<evidence type="ECO:0000313" key="3">
    <source>
        <dbReference type="Proteomes" id="UP001447516"/>
    </source>
</evidence>
<feature type="domain" description="SnoaL-like" evidence="1">
    <location>
        <begin position="75"/>
        <end position="172"/>
    </location>
</feature>
<keyword evidence="3" id="KW-1185">Reference proteome</keyword>
<dbReference type="InterPro" id="IPR037401">
    <property type="entry name" value="SnoaL-like"/>
</dbReference>
<dbReference type="RefSeq" id="WP_346224070.1">
    <property type="nucleotide sequence ID" value="NZ_JBDJAW010000001.1"/>
</dbReference>
<dbReference type="Proteomes" id="UP001447516">
    <property type="component" value="Unassembled WGS sequence"/>
</dbReference>
<name>A0ABV0AGP3_9ACTN</name>
<evidence type="ECO:0000313" key="2">
    <source>
        <dbReference type="EMBL" id="MEN3533736.1"/>
    </source>
</evidence>
<comment type="caution">
    <text evidence="2">The sequence shown here is derived from an EMBL/GenBank/DDBJ whole genome shotgun (WGS) entry which is preliminary data.</text>
</comment>
<dbReference type="InterPro" id="IPR032710">
    <property type="entry name" value="NTF2-like_dom_sf"/>
</dbReference>
<protein>
    <submittedName>
        <fullName evidence="2">Nuclear transport factor 2 family protein</fullName>
    </submittedName>
</protein>
<dbReference type="EMBL" id="JBDJAW010000001">
    <property type="protein sequence ID" value="MEN3533736.1"/>
    <property type="molecule type" value="Genomic_DNA"/>
</dbReference>
<evidence type="ECO:0000259" key="1">
    <source>
        <dbReference type="Pfam" id="PF12680"/>
    </source>
</evidence>
<dbReference type="Gene3D" id="3.10.450.50">
    <property type="match status" value="1"/>
</dbReference>
<gene>
    <name evidence="2" type="ORF">AAH991_01360</name>
</gene>
<sequence length="194" mass="21763">MVTTVQSGRVTAMSSCRYGSVPIRWRTDTVQYRQFTCSSVHLFNESRRVMASFDPFPELTVVLKDALGAQLDQSATTFIEMMSEDVVLEFPYAADPAFSTISGRDRVTDYLRGVSSLFAVDRIDVQHVHHAQGAGPVVIEMKALGHGRSSGVTYDQHYITVINVANGRIVSYREYFNPERFQVVTEAEAQRRDA</sequence>
<dbReference type="SUPFAM" id="SSF54427">
    <property type="entry name" value="NTF2-like"/>
    <property type="match status" value="1"/>
</dbReference>